<accession>A0AAV4X689</accession>
<dbReference type="InterPro" id="IPR002656">
    <property type="entry name" value="Acyl_transf_3_dom"/>
</dbReference>
<feature type="transmembrane region" description="Helical" evidence="1">
    <location>
        <begin position="362"/>
        <end position="384"/>
    </location>
</feature>
<dbReference type="PANTHER" id="PTHR11161">
    <property type="entry name" value="O-ACYLTRANSFERASE"/>
    <property type="match status" value="1"/>
</dbReference>
<feature type="transmembrane region" description="Helical" evidence="1">
    <location>
        <begin position="642"/>
        <end position="660"/>
    </location>
</feature>
<feature type="transmembrane region" description="Helical" evidence="1">
    <location>
        <begin position="453"/>
        <end position="473"/>
    </location>
</feature>
<evidence type="ECO:0000259" key="3">
    <source>
        <dbReference type="SMART" id="SM00703"/>
    </source>
</evidence>
<proteinExistence type="predicted"/>
<dbReference type="Pfam" id="PF20146">
    <property type="entry name" value="NRF"/>
    <property type="match status" value="1"/>
</dbReference>
<dbReference type="InterPro" id="IPR006621">
    <property type="entry name" value="Nose-resist-to-fluoxetine_N"/>
</dbReference>
<feature type="transmembrane region" description="Helical" evidence="1">
    <location>
        <begin position="528"/>
        <end position="548"/>
    </location>
</feature>
<dbReference type="PANTHER" id="PTHR11161:SF0">
    <property type="entry name" value="O-ACYLTRANSFERASE LIKE PROTEIN"/>
    <property type="match status" value="1"/>
</dbReference>
<dbReference type="InterPro" id="IPR052728">
    <property type="entry name" value="O2_lipid_transport_reg"/>
</dbReference>
<name>A0AAV4X689_9ARAC</name>
<evidence type="ECO:0000256" key="1">
    <source>
        <dbReference type="SAM" id="Phobius"/>
    </source>
</evidence>
<feature type="signal peptide" evidence="2">
    <location>
        <begin position="1"/>
        <end position="20"/>
    </location>
</feature>
<reference evidence="4 5" key="1">
    <citation type="submission" date="2021-06" db="EMBL/GenBank/DDBJ databases">
        <title>Caerostris darwini draft genome.</title>
        <authorList>
            <person name="Kono N."/>
            <person name="Arakawa K."/>
        </authorList>
    </citation>
    <scope>NUCLEOTIDE SEQUENCE [LARGE SCALE GENOMIC DNA]</scope>
</reference>
<dbReference type="GO" id="GO:0016747">
    <property type="term" value="F:acyltransferase activity, transferring groups other than amino-acyl groups"/>
    <property type="evidence" value="ECO:0007669"/>
    <property type="project" value="InterPro"/>
</dbReference>
<dbReference type="Proteomes" id="UP001054837">
    <property type="component" value="Unassembled WGS sequence"/>
</dbReference>
<feature type="transmembrane region" description="Helical" evidence="1">
    <location>
        <begin position="426"/>
        <end position="446"/>
    </location>
</feature>
<evidence type="ECO:0000313" key="5">
    <source>
        <dbReference type="Proteomes" id="UP001054837"/>
    </source>
</evidence>
<dbReference type="EMBL" id="BPLQ01015719">
    <property type="protein sequence ID" value="GIY90712.1"/>
    <property type="molecule type" value="Genomic_DNA"/>
</dbReference>
<sequence length="705" mass="79733">MMKITFILAILVLVFISIQCHVETNKQNVQKKIDQSPSNYDLARPDMHLYESFLKNFTNRAVKATLPILYQMLEKVNISTGCLSSLFKYAVSLKEIKVWAMKMFDATAKIPSGMFDGTVTEFGAFDQCLAILVKNKKGFEDFRGQYCSVEAVPTLGPRPKNLSLAKKSDTDYNGSIMKEIENKIFAFYQLTHRFGICVPSTCSADDMQMLGAQAGKPLNFGIRVSNCLVNEEIQVETVHIVILCIATLLVIFVCIGTVLESYLSRRKNEDGKTATPSLPQQILMAFSASYNAHKLFSFESKTSELKCLHGIRALSMTWVILGHTYIWINFQALTKSSVISTWFNNIEFEAILNGWLSVSSFIFLRLYPSVLLVLGVMFFLPWLASGPFWAELPGVEVANCRQFWWTNLLFINNWRPMSEMCMQHSWYISADMQLHIIAVFVLIALYRNAYVGFAMAFFLVLGGSLAVGIITYVNDYEPTILLSTINLKQMYRIIEDIHVKTFTYFGPYCIGIGIGYLILKHPKANLRLGAKLTGWLCACVLGLCSLYGTHSWNTGNFPSAEVTATYAALHRTAFIIALAWVTYMCITGKARTISRILEFSPFIIMSRLTFMTYLVQGPVIWTRYGSVKERIFYSHYNMLYEYIGNIVLSLSVAFVGHLLVEAPFANLERLLFSNSKQLYSKDSSNVLCRVETESHSENSQPVKPT</sequence>
<evidence type="ECO:0000256" key="2">
    <source>
        <dbReference type="SAM" id="SignalP"/>
    </source>
</evidence>
<gene>
    <name evidence="4" type="primary">nrf-6</name>
    <name evidence="4" type="ORF">CDAR_75481</name>
</gene>
<keyword evidence="1" id="KW-0472">Membrane</keyword>
<evidence type="ECO:0000313" key="4">
    <source>
        <dbReference type="EMBL" id="GIY90712.1"/>
    </source>
</evidence>
<feature type="transmembrane region" description="Helical" evidence="1">
    <location>
        <begin position="501"/>
        <end position="519"/>
    </location>
</feature>
<dbReference type="SMART" id="SM00703">
    <property type="entry name" value="NRF"/>
    <property type="match status" value="1"/>
</dbReference>
<feature type="transmembrane region" description="Helical" evidence="1">
    <location>
        <begin position="568"/>
        <end position="587"/>
    </location>
</feature>
<feature type="transmembrane region" description="Helical" evidence="1">
    <location>
        <begin position="238"/>
        <end position="259"/>
    </location>
</feature>
<keyword evidence="2" id="KW-0732">Signal</keyword>
<keyword evidence="5" id="KW-1185">Reference proteome</keyword>
<keyword evidence="1" id="KW-0812">Transmembrane</keyword>
<comment type="caution">
    <text evidence="4">The sequence shown here is derived from an EMBL/GenBank/DDBJ whole genome shotgun (WGS) entry which is preliminary data.</text>
</comment>
<feature type="domain" description="Nose resistant-to-fluoxetine protein N-terminal" evidence="3">
    <location>
        <begin position="79"/>
        <end position="231"/>
    </location>
</feature>
<dbReference type="AlphaFoldDB" id="A0AAV4X689"/>
<organism evidence="4 5">
    <name type="scientific">Caerostris darwini</name>
    <dbReference type="NCBI Taxonomy" id="1538125"/>
    <lineage>
        <taxon>Eukaryota</taxon>
        <taxon>Metazoa</taxon>
        <taxon>Ecdysozoa</taxon>
        <taxon>Arthropoda</taxon>
        <taxon>Chelicerata</taxon>
        <taxon>Arachnida</taxon>
        <taxon>Araneae</taxon>
        <taxon>Araneomorphae</taxon>
        <taxon>Entelegynae</taxon>
        <taxon>Araneoidea</taxon>
        <taxon>Araneidae</taxon>
        <taxon>Caerostris</taxon>
    </lineage>
</organism>
<feature type="chain" id="PRO_5043708310" evidence="2">
    <location>
        <begin position="21"/>
        <end position="705"/>
    </location>
</feature>
<keyword evidence="1" id="KW-1133">Transmembrane helix</keyword>
<dbReference type="Pfam" id="PF01757">
    <property type="entry name" value="Acyl_transf_3"/>
    <property type="match status" value="1"/>
</dbReference>
<protein>
    <submittedName>
        <fullName evidence="4">Nose resistant to fluoxetine protein 6</fullName>
    </submittedName>
</protein>